<dbReference type="RefSeq" id="WP_119531874.1">
    <property type="nucleotide sequence ID" value="NZ_NRJG01000103.1"/>
</dbReference>
<protein>
    <submittedName>
        <fullName evidence="1">Uncharacterized protein</fullName>
    </submittedName>
</protein>
<accession>A0A3A1YGN2</accession>
<dbReference type="AlphaFoldDB" id="A0A3A1YGN2"/>
<evidence type="ECO:0000313" key="2">
    <source>
        <dbReference type="Proteomes" id="UP000265916"/>
    </source>
</evidence>
<organism evidence="1 2">
    <name type="scientific">Psittacicella hinzii</name>
    <dbReference type="NCBI Taxonomy" id="2028575"/>
    <lineage>
        <taxon>Bacteria</taxon>
        <taxon>Pseudomonadati</taxon>
        <taxon>Pseudomonadota</taxon>
        <taxon>Gammaproteobacteria</taxon>
        <taxon>Pasteurellales</taxon>
        <taxon>Psittacicellaceae</taxon>
        <taxon>Psittacicella</taxon>
    </lineage>
</organism>
<keyword evidence="2" id="KW-1185">Reference proteome</keyword>
<proteinExistence type="predicted"/>
<gene>
    <name evidence="1" type="ORF">CKF58_05745</name>
</gene>
<sequence length="152" mass="17034">MRLLSSCRRQQAQQLVNNQALSKQQTTNKQLLNHKCINQVISSNCKRVSIGLLALSLTACSSLDIGHNKFYCQEAGSKCVNASTYLSNNPKNPQVTPIANYADITLKQVIAPPQMLLNMSSNDDAYLKIWFAPNMIGNKVYPSRYLLIPYIR</sequence>
<name>A0A3A1YGN2_9GAMM</name>
<comment type="caution">
    <text evidence="1">The sequence shown here is derived from an EMBL/GenBank/DDBJ whole genome shotgun (WGS) entry which is preliminary data.</text>
</comment>
<reference evidence="1 2" key="1">
    <citation type="submission" date="2017-08" db="EMBL/GenBank/DDBJ databases">
        <title>Reclassification of Bisgaard taxon 37 and 44.</title>
        <authorList>
            <person name="Christensen H."/>
        </authorList>
    </citation>
    <scope>NUCLEOTIDE SEQUENCE [LARGE SCALE GENOMIC DNA]</scope>
    <source>
        <strain evidence="1 2">111</strain>
    </source>
</reference>
<dbReference type="Proteomes" id="UP000265916">
    <property type="component" value="Unassembled WGS sequence"/>
</dbReference>
<dbReference type="EMBL" id="NRJG01000103">
    <property type="protein sequence ID" value="RIY36751.1"/>
    <property type="molecule type" value="Genomic_DNA"/>
</dbReference>
<evidence type="ECO:0000313" key="1">
    <source>
        <dbReference type="EMBL" id="RIY36751.1"/>
    </source>
</evidence>